<evidence type="ECO:0000256" key="1">
    <source>
        <dbReference type="ARBA" id="ARBA00004239"/>
    </source>
</evidence>
<feature type="signal peptide" evidence="13">
    <location>
        <begin position="1"/>
        <end position="21"/>
    </location>
</feature>
<dbReference type="PRINTS" id="PR00722">
    <property type="entry name" value="CHYMOTRYPSIN"/>
</dbReference>
<dbReference type="PANTHER" id="PTHR24276:SF91">
    <property type="entry name" value="AT26814P-RELATED"/>
    <property type="match status" value="1"/>
</dbReference>
<keyword evidence="4 12" id="KW-0645">Protease</keyword>
<feature type="domain" description="Peptidase S1" evidence="14">
    <location>
        <begin position="39"/>
        <end position="269"/>
    </location>
</feature>
<feature type="chain" id="PRO_5040129745" description="trypsin" evidence="13">
    <location>
        <begin position="22"/>
        <end position="270"/>
    </location>
</feature>
<evidence type="ECO:0000256" key="5">
    <source>
        <dbReference type="ARBA" id="ARBA00022729"/>
    </source>
</evidence>
<comment type="catalytic activity">
    <reaction evidence="10">
        <text>Preferential cleavage: Arg-|-Xaa, Lys-|-Xaa.</text>
        <dbReference type="EC" id="3.4.21.4"/>
    </reaction>
</comment>
<evidence type="ECO:0000256" key="12">
    <source>
        <dbReference type="RuleBase" id="RU363034"/>
    </source>
</evidence>
<accession>A0A9Q0BUU5</accession>
<dbReference type="CDD" id="cd00190">
    <property type="entry name" value="Tryp_SPc"/>
    <property type="match status" value="1"/>
</dbReference>
<dbReference type="Pfam" id="PF00089">
    <property type="entry name" value="Trypsin"/>
    <property type="match status" value="1"/>
</dbReference>
<comment type="subcellular location">
    <subcellularLocation>
        <location evidence="1">Secreted</location>
        <location evidence="1">Extracellular space</location>
    </subcellularLocation>
</comment>
<dbReference type="InterPro" id="IPR001314">
    <property type="entry name" value="Peptidase_S1A"/>
</dbReference>
<dbReference type="SUPFAM" id="SSF50494">
    <property type="entry name" value="Trypsin-like serine proteases"/>
    <property type="match status" value="1"/>
</dbReference>
<keyword evidence="8" id="KW-0865">Zymogen</keyword>
<dbReference type="InterPro" id="IPR050430">
    <property type="entry name" value="Peptidase_S1"/>
</dbReference>
<evidence type="ECO:0000313" key="15">
    <source>
        <dbReference type="EMBL" id="KAI8045036.1"/>
    </source>
</evidence>
<dbReference type="EC" id="3.4.21.4" evidence="11"/>
<dbReference type="PROSITE" id="PS00134">
    <property type="entry name" value="TRYPSIN_HIS"/>
    <property type="match status" value="1"/>
</dbReference>
<keyword evidence="6 12" id="KW-0378">Hydrolase</keyword>
<evidence type="ECO:0000256" key="9">
    <source>
        <dbReference type="ARBA" id="ARBA00023157"/>
    </source>
</evidence>
<evidence type="ECO:0000259" key="14">
    <source>
        <dbReference type="PROSITE" id="PS50240"/>
    </source>
</evidence>
<keyword evidence="3" id="KW-0964">Secreted</keyword>
<evidence type="ECO:0000256" key="11">
    <source>
        <dbReference type="ARBA" id="ARBA00038868"/>
    </source>
</evidence>
<evidence type="ECO:0000256" key="3">
    <source>
        <dbReference type="ARBA" id="ARBA00022525"/>
    </source>
</evidence>
<evidence type="ECO:0000256" key="4">
    <source>
        <dbReference type="ARBA" id="ARBA00022670"/>
    </source>
</evidence>
<gene>
    <name evidence="15" type="ORF">M5D96_001213</name>
</gene>
<dbReference type="InterPro" id="IPR018114">
    <property type="entry name" value="TRYPSIN_HIS"/>
</dbReference>
<evidence type="ECO:0000313" key="16">
    <source>
        <dbReference type="Proteomes" id="UP001059596"/>
    </source>
</evidence>
<dbReference type="Gene3D" id="2.40.10.10">
    <property type="entry name" value="Trypsin-like serine proteases"/>
    <property type="match status" value="1"/>
</dbReference>
<dbReference type="GO" id="GO:0006508">
    <property type="term" value="P:proteolysis"/>
    <property type="evidence" value="ECO:0007669"/>
    <property type="project" value="UniProtKB-KW"/>
</dbReference>
<dbReference type="PROSITE" id="PS00135">
    <property type="entry name" value="TRYPSIN_SER"/>
    <property type="match status" value="1"/>
</dbReference>
<comment type="caution">
    <text evidence="15">The sequence shown here is derived from an EMBL/GenBank/DDBJ whole genome shotgun (WGS) entry which is preliminary data.</text>
</comment>
<keyword evidence="5 13" id="KW-0732">Signal</keyword>
<dbReference type="SMART" id="SM00020">
    <property type="entry name" value="Tryp_SPc"/>
    <property type="match status" value="1"/>
</dbReference>
<evidence type="ECO:0000256" key="6">
    <source>
        <dbReference type="ARBA" id="ARBA00022801"/>
    </source>
</evidence>
<dbReference type="InterPro" id="IPR033116">
    <property type="entry name" value="TRYPSIN_SER"/>
</dbReference>
<comment type="similarity">
    <text evidence="2">Belongs to the peptidase S1 family.</text>
</comment>
<dbReference type="OrthoDB" id="10059102at2759"/>
<evidence type="ECO:0000256" key="13">
    <source>
        <dbReference type="SAM" id="SignalP"/>
    </source>
</evidence>
<evidence type="ECO:0000256" key="8">
    <source>
        <dbReference type="ARBA" id="ARBA00023145"/>
    </source>
</evidence>
<dbReference type="GO" id="GO:0005576">
    <property type="term" value="C:extracellular region"/>
    <property type="evidence" value="ECO:0007669"/>
    <property type="project" value="UniProtKB-SubCell"/>
</dbReference>
<keyword evidence="9" id="KW-1015">Disulfide bond</keyword>
<dbReference type="InterPro" id="IPR043504">
    <property type="entry name" value="Peptidase_S1_PA_chymotrypsin"/>
</dbReference>
<name>A0A9Q0BUU5_9MUSC</name>
<dbReference type="PROSITE" id="PS50240">
    <property type="entry name" value="TRYPSIN_DOM"/>
    <property type="match status" value="1"/>
</dbReference>
<sequence>MQKPRFPIGCLLLTGISLILAASLSRVDAAAKRTPDSRIVNGREAVEGEFPYQLSLRRQTVHICGASILSSNWAITAAHCIDGHEQQPREFTLRQGSVLRSTGGTVQPVKAIHKHPAYDRTDMNFDVALLRTADGALSSPLGKVAPIRLPAVGEHISDSVSAIVSGWGHMSTTNPVLSPVLKSTTVLTVNQERCHNDLRHHGGVTDAMFCAAARNTDACQGDSGGPISAQGTLIGIVSWGVGCADPYYPGVYTRLAHPTIRRWIRLLTKL</sequence>
<dbReference type="InterPro" id="IPR009003">
    <property type="entry name" value="Peptidase_S1_PA"/>
</dbReference>
<dbReference type="Proteomes" id="UP001059596">
    <property type="component" value="Chromosome 3R"/>
</dbReference>
<evidence type="ECO:0000256" key="2">
    <source>
        <dbReference type="ARBA" id="ARBA00007664"/>
    </source>
</evidence>
<dbReference type="EMBL" id="JAMKOV010000001">
    <property type="protein sequence ID" value="KAI8045036.1"/>
    <property type="molecule type" value="Genomic_DNA"/>
</dbReference>
<proteinExistence type="inferred from homology"/>
<protein>
    <recommendedName>
        <fullName evidence="11">trypsin</fullName>
        <ecNumber evidence="11">3.4.21.4</ecNumber>
    </recommendedName>
</protein>
<dbReference type="PANTHER" id="PTHR24276">
    <property type="entry name" value="POLYSERASE-RELATED"/>
    <property type="match status" value="1"/>
</dbReference>
<dbReference type="FunFam" id="2.40.10.10:FF:000034">
    <property type="entry name" value="Eupolytin"/>
    <property type="match status" value="1"/>
</dbReference>
<dbReference type="GO" id="GO:0004252">
    <property type="term" value="F:serine-type endopeptidase activity"/>
    <property type="evidence" value="ECO:0007669"/>
    <property type="project" value="UniProtKB-EC"/>
</dbReference>
<keyword evidence="7 12" id="KW-0720">Serine protease</keyword>
<reference evidence="15" key="1">
    <citation type="journal article" date="2023" name="Genome Biol. Evol.">
        <title>Long-read-based Genome Assembly of Drosophila gunungcola Reveals Fewer Chemosensory Genes in Flower-breeding Species.</title>
        <authorList>
            <person name="Negi A."/>
            <person name="Liao B.Y."/>
            <person name="Yeh S.D."/>
        </authorList>
    </citation>
    <scope>NUCLEOTIDE SEQUENCE</scope>
    <source>
        <strain evidence="15">Sukarami</strain>
    </source>
</reference>
<organism evidence="15 16">
    <name type="scientific">Drosophila gunungcola</name>
    <name type="common">fruit fly</name>
    <dbReference type="NCBI Taxonomy" id="103775"/>
    <lineage>
        <taxon>Eukaryota</taxon>
        <taxon>Metazoa</taxon>
        <taxon>Ecdysozoa</taxon>
        <taxon>Arthropoda</taxon>
        <taxon>Hexapoda</taxon>
        <taxon>Insecta</taxon>
        <taxon>Pterygota</taxon>
        <taxon>Neoptera</taxon>
        <taxon>Endopterygota</taxon>
        <taxon>Diptera</taxon>
        <taxon>Brachycera</taxon>
        <taxon>Muscomorpha</taxon>
        <taxon>Ephydroidea</taxon>
        <taxon>Drosophilidae</taxon>
        <taxon>Drosophila</taxon>
        <taxon>Sophophora</taxon>
    </lineage>
</organism>
<evidence type="ECO:0000256" key="10">
    <source>
        <dbReference type="ARBA" id="ARBA00036320"/>
    </source>
</evidence>
<keyword evidence="16" id="KW-1185">Reference proteome</keyword>
<dbReference type="InterPro" id="IPR001254">
    <property type="entry name" value="Trypsin_dom"/>
</dbReference>
<dbReference type="AlphaFoldDB" id="A0A9Q0BUU5"/>
<evidence type="ECO:0000256" key="7">
    <source>
        <dbReference type="ARBA" id="ARBA00022825"/>
    </source>
</evidence>